<keyword evidence="5" id="KW-1185">Reference proteome</keyword>
<evidence type="ECO:0000313" key="4">
    <source>
        <dbReference type="EMBL" id="AST90175.1"/>
    </source>
</evidence>
<keyword evidence="2" id="KW-0812">Transmembrane</keyword>
<sequence>MKVSKQSKEFLQNLRAYLIASGKKEQEIEEIISELEDHLVEAEKDGKNVEDIVGQTPKEYMEQIAKEMPLDIGGILKFIPIIFLGAFSYILLGDVIRGGLAYSVLQLVGYPIIFLFVLLVSTVAIKYLSSNKLSKVKEWTLYCLIGGIPMALFVGLLFLNDAIETPIFTFGPTINVIAAIFSIVVFIAIALWSKTWMPIVLPLILFVPEVIIGLTSLSEETKLILTALILPVGLGLYFIVIWQMEKQKVANVIE</sequence>
<dbReference type="InterPro" id="IPR012963">
    <property type="entry name" value="HAAS_TM"/>
</dbReference>
<dbReference type="Proteomes" id="UP000215224">
    <property type="component" value="Chromosome"/>
</dbReference>
<feature type="transmembrane region" description="Helical" evidence="2">
    <location>
        <begin position="223"/>
        <end position="242"/>
    </location>
</feature>
<dbReference type="PANTHER" id="PTHR41307">
    <property type="entry name" value="MEMBRANE PROTEIN-RELATED"/>
    <property type="match status" value="1"/>
</dbReference>
<keyword evidence="1" id="KW-0175">Coiled coil</keyword>
<dbReference type="RefSeq" id="WP_066415007.1">
    <property type="nucleotide sequence ID" value="NZ_CP018866.1"/>
</dbReference>
<accession>A0A223KL06</accession>
<feature type="transmembrane region" description="Helical" evidence="2">
    <location>
        <begin position="170"/>
        <end position="192"/>
    </location>
</feature>
<dbReference type="STRING" id="1314751.GCA_001591425_01835"/>
<protein>
    <recommendedName>
        <fullName evidence="3">HAAS transmembrane region domain-containing protein</fullName>
    </recommendedName>
</protein>
<feature type="transmembrane region" description="Helical" evidence="2">
    <location>
        <begin position="139"/>
        <end position="158"/>
    </location>
</feature>
<dbReference type="AlphaFoldDB" id="A0A223KL06"/>
<evidence type="ECO:0000256" key="1">
    <source>
        <dbReference type="SAM" id="Coils"/>
    </source>
</evidence>
<name>A0A223KL06_9BACI</name>
<reference evidence="4 5" key="1">
    <citation type="submission" date="2016-12" db="EMBL/GenBank/DDBJ databases">
        <title>The whole genome sequencing and assembly of Bacillus cohnii DSM 6307T strain.</title>
        <authorList>
            <person name="Lee Y.-J."/>
            <person name="Yi H."/>
            <person name="Bahn Y.-S."/>
            <person name="Kim J.F."/>
            <person name="Lee D.-W."/>
        </authorList>
    </citation>
    <scope>NUCLEOTIDE SEQUENCE [LARGE SCALE GENOMIC DNA]</scope>
    <source>
        <strain evidence="4 5">DSM 6307</strain>
    </source>
</reference>
<keyword evidence="2" id="KW-0472">Membrane</keyword>
<feature type="coiled-coil region" evidence="1">
    <location>
        <begin position="25"/>
        <end position="52"/>
    </location>
</feature>
<dbReference type="Gene3D" id="1.10.1900.10">
    <property type="entry name" value="c-terminal domain of poly(a) binding protein"/>
    <property type="match status" value="1"/>
</dbReference>
<evidence type="ECO:0000259" key="3">
    <source>
        <dbReference type="Pfam" id="PF08006"/>
    </source>
</evidence>
<feature type="transmembrane region" description="Helical" evidence="2">
    <location>
        <begin position="74"/>
        <end position="92"/>
    </location>
</feature>
<feature type="transmembrane region" description="Helical" evidence="2">
    <location>
        <begin position="199"/>
        <end position="217"/>
    </location>
</feature>
<proteinExistence type="predicted"/>
<dbReference type="KEGG" id="bcoh:BC6307_02200"/>
<evidence type="ECO:0000256" key="2">
    <source>
        <dbReference type="SAM" id="Phobius"/>
    </source>
</evidence>
<dbReference type="Pfam" id="PF08006">
    <property type="entry name" value="HAAS_TM"/>
    <property type="match status" value="1"/>
</dbReference>
<dbReference type="InterPro" id="IPR009214">
    <property type="entry name" value="DUF1129"/>
</dbReference>
<dbReference type="EMBL" id="CP018866">
    <property type="protein sequence ID" value="AST90175.1"/>
    <property type="molecule type" value="Genomic_DNA"/>
</dbReference>
<feature type="domain" description="HAAS transmembrane region" evidence="3">
    <location>
        <begin position="89"/>
        <end position="204"/>
    </location>
</feature>
<organism evidence="4 5">
    <name type="scientific">Sutcliffiella cohnii</name>
    <dbReference type="NCBI Taxonomy" id="33932"/>
    <lineage>
        <taxon>Bacteria</taxon>
        <taxon>Bacillati</taxon>
        <taxon>Bacillota</taxon>
        <taxon>Bacilli</taxon>
        <taxon>Bacillales</taxon>
        <taxon>Bacillaceae</taxon>
        <taxon>Sutcliffiella</taxon>
    </lineage>
</organism>
<feature type="transmembrane region" description="Helical" evidence="2">
    <location>
        <begin position="104"/>
        <end position="127"/>
    </location>
</feature>
<keyword evidence="2" id="KW-1133">Transmembrane helix</keyword>
<dbReference type="PANTHER" id="PTHR41307:SF1">
    <property type="entry name" value="MEMBRANE PROTEIN"/>
    <property type="match status" value="1"/>
</dbReference>
<evidence type="ECO:0000313" key="5">
    <source>
        <dbReference type="Proteomes" id="UP000215224"/>
    </source>
</evidence>
<gene>
    <name evidence="4" type="ORF">BC6307_02200</name>
</gene>
<dbReference type="SUPFAM" id="SSF158560">
    <property type="entry name" value="BH3980-like"/>
    <property type="match status" value="1"/>
</dbReference>
<dbReference type="Pfam" id="PF06570">
    <property type="entry name" value="DUF1129"/>
    <property type="match status" value="1"/>
</dbReference>